<dbReference type="Pfam" id="PF08338">
    <property type="entry name" value="DUF1731"/>
    <property type="match status" value="1"/>
</dbReference>
<evidence type="ECO:0000256" key="1">
    <source>
        <dbReference type="ARBA" id="ARBA00009353"/>
    </source>
</evidence>
<comment type="similarity">
    <text evidence="1">Belongs to the NAD(P)-dependent epimerase/dehydratase family. SDR39U1 subfamily.</text>
</comment>
<reference evidence="5" key="1">
    <citation type="journal article" date="2015" name="Genome Announc.">
        <title>High-Quality Draft Genome Sequence of Desulfovibrio carbinoliphilus FW-101-2B, an Organic Acid-Oxidizing Sulfate-Reducing Bacterium Isolated from Uranium(VI)-Contaminated Groundwater.</title>
        <authorList>
            <person name="Ramsay B.D."/>
            <person name="Hwang C."/>
            <person name="Woo H.L."/>
            <person name="Carroll S.L."/>
            <person name="Lucas S."/>
            <person name="Han J."/>
            <person name="Lapidus A.L."/>
            <person name="Cheng J.F."/>
            <person name="Goodwin L.A."/>
            <person name="Pitluck S."/>
            <person name="Peters L."/>
            <person name="Chertkov O."/>
            <person name="Held B."/>
            <person name="Detter J.C."/>
            <person name="Han C.S."/>
            <person name="Tapia R."/>
            <person name="Land M.L."/>
            <person name="Hauser L.J."/>
            <person name="Kyrpides N.C."/>
            <person name="Ivanova N.N."/>
            <person name="Mikhailova N."/>
            <person name="Pagani I."/>
            <person name="Woyke T."/>
            <person name="Arkin A.P."/>
            <person name="Dehal P."/>
            <person name="Chivian D."/>
            <person name="Criddle C.S."/>
            <person name="Wu W."/>
            <person name="Chakraborty R."/>
            <person name="Hazen T.C."/>
            <person name="Fields M.W."/>
        </authorList>
    </citation>
    <scope>NUCLEOTIDE SEQUENCE [LARGE SCALE GENOMIC DNA]</scope>
    <source>
        <strain evidence="5">FW-101-2B</strain>
    </source>
</reference>
<dbReference type="SUPFAM" id="SSF51735">
    <property type="entry name" value="NAD(P)-binding Rossmann-fold domains"/>
    <property type="match status" value="1"/>
</dbReference>
<dbReference type="HOGENOM" id="CLU_047373_0_3_7"/>
<dbReference type="Proteomes" id="UP000004662">
    <property type="component" value="Chromosome"/>
</dbReference>
<dbReference type="InterPro" id="IPR013549">
    <property type="entry name" value="DUF1731"/>
</dbReference>
<dbReference type="RefSeq" id="WP_009180311.1">
    <property type="nucleotide sequence ID" value="NZ_CM001368.1"/>
</dbReference>
<evidence type="ECO:0008006" key="6">
    <source>
        <dbReference type="Google" id="ProtNLM"/>
    </source>
</evidence>
<protein>
    <recommendedName>
        <fullName evidence="6">NAD-dependent epimerase/dehydratase</fullName>
    </recommendedName>
</protein>
<dbReference type="PANTHER" id="PTHR11092:SF0">
    <property type="entry name" value="EPIMERASE FAMILY PROTEIN SDR39U1"/>
    <property type="match status" value="1"/>
</dbReference>
<organism evidence="4 5">
    <name type="scientific">Solidesulfovibrio carbinoliphilus subsp. oakridgensis</name>
    <dbReference type="NCBI Taxonomy" id="694327"/>
    <lineage>
        <taxon>Bacteria</taxon>
        <taxon>Pseudomonadati</taxon>
        <taxon>Thermodesulfobacteriota</taxon>
        <taxon>Desulfovibrionia</taxon>
        <taxon>Desulfovibrionales</taxon>
        <taxon>Desulfovibrionaceae</taxon>
        <taxon>Solidesulfovibrio</taxon>
    </lineage>
</organism>
<dbReference type="InterPro" id="IPR010099">
    <property type="entry name" value="SDR39U1"/>
</dbReference>
<accession>G7Q5V2</accession>
<dbReference type="AlphaFoldDB" id="G7Q5V2"/>
<gene>
    <name evidence="4" type="ORF">DFW101_0873</name>
</gene>
<name>G7Q5V2_9BACT</name>
<dbReference type="NCBIfam" id="TIGR01777">
    <property type="entry name" value="yfcH"/>
    <property type="match status" value="1"/>
</dbReference>
<proteinExistence type="inferred from homology"/>
<dbReference type="Pfam" id="PF01370">
    <property type="entry name" value="Epimerase"/>
    <property type="match status" value="1"/>
</dbReference>
<evidence type="ECO:0000259" key="2">
    <source>
        <dbReference type="Pfam" id="PF01370"/>
    </source>
</evidence>
<dbReference type="PANTHER" id="PTHR11092">
    <property type="entry name" value="SUGAR NUCLEOTIDE EPIMERASE RELATED"/>
    <property type="match status" value="1"/>
</dbReference>
<dbReference type="InterPro" id="IPR001509">
    <property type="entry name" value="Epimerase_deHydtase"/>
</dbReference>
<dbReference type="InterPro" id="IPR036291">
    <property type="entry name" value="NAD(P)-bd_dom_sf"/>
</dbReference>
<dbReference type="eggNOG" id="COG1090">
    <property type="taxonomic scope" value="Bacteria"/>
</dbReference>
<keyword evidence="5" id="KW-1185">Reference proteome</keyword>
<dbReference type="EMBL" id="CM001368">
    <property type="protein sequence ID" value="EHJ46889.1"/>
    <property type="molecule type" value="Genomic_DNA"/>
</dbReference>
<feature type="domain" description="DUF1731" evidence="3">
    <location>
        <begin position="253"/>
        <end position="300"/>
    </location>
</feature>
<dbReference type="STRING" id="694327.DFW101_0873"/>
<evidence type="ECO:0000313" key="5">
    <source>
        <dbReference type="Proteomes" id="UP000004662"/>
    </source>
</evidence>
<evidence type="ECO:0000259" key="3">
    <source>
        <dbReference type="Pfam" id="PF08338"/>
    </source>
</evidence>
<evidence type="ECO:0000313" key="4">
    <source>
        <dbReference type="EMBL" id="EHJ46889.1"/>
    </source>
</evidence>
<sequence length="310" mass="32841">MRVIIAGGSGFIGQALCRSLVRDGIEVMVLSRSGPGRRAGPGVTFVPYDGRSGEGWFHLLDGALALVNLAGANIASGYWTEARKKSILESRLRAGRAVMDALSRTSARPAVLIQGSATGYYGDRGGVPTDEEAPAGTGFLAEVASRWEASTEKAEALGLRRVVVRTAVVLGPGGGALPRMLAPYRFFIGGPLGTGRQYFPWIHLDDEVAAIRFLIERPEAAGPYNLAAPGAVTQEELAVAIGRALGRPHFLRAPETALRLLLGEMAQELFLNGVRAVPARLAELGFSFRFGTIAAALADILQPRRSAHDG</sequence>
<dbReference type="OrthoDB" id="5292533at2"/>
<feature type="domain" description="NAD-dependent epimerase/dehydratase" evidence="2">
    <location>
        <begin position="3"/>
        <end position="226"/>
    </location>
</feature>
<dbReference type="Gene3D" id="3.40.50.720">
    <property type="entry name" value="NAD(P)-binding Rossmann-like Domain"/>
    <property type="match status" value="1"/>
</dbReference>